<feature type="region of interest" description="Disordered" evidence="1">
    <location>
        <begin position="1"/>
        <end position="25"/>
    </location>
</feature>
<sequence>MARLDGAAKPRGAVDGGAAEREGEEWERRCYVVSRSEISIGTMATDMCTRGPDSNAVDDDFGEECSVHEDALLDIGFEEEGIINFLLVFQKLLLTNVVKC</sequence>
<evidence type="ECO:0000313" key="3">
    <source>
        <dbReference type="Proteomes" id="UP001341840"/>
    </source>
</evidence>
<gene>
    <name evidence="2" type="ORF">PIB30_073526</name>
</gene>
<accession>A0ABU6QP62</accession>
<dbReference type="EMBL" id="JASCZI010000894">
    <property type="protein sequence ID" value="MED6113725.1"/>
    <property type="molecule type" value="Genomic_DNA"/>
</dbReference>
<evidence type="ECO:0000313" key="2">
    <source>
        <dbReference type="EMBL" id="MED6113725.1"/>
    </source>
</evidence>
<proteinExistence type="predicted"/>
<evidence type="ECO:0000256" key="1">
    <source>
        <dbReference type="SAM" id="MobiDB-lite"/>
    </source>
</evidence>
<protein>
    <submittedName>
        <fullName evidence="2">Uncharacterized protein</fullName>
    </submittedName>
</protein>
<name>A0ABU6QP62_9FABA</name>
<keyword evidence="3" id="KW-1185">Reference proteome</keyword>
<organism evidence="2 3">
    <name type="scientific">Stylosanthes scabra</name>
    <dbReference type="NCBI Taxonomy" id="79078"/>
    <lineage>
        <taxon>Eukaryota</taxon>
        <taxon>Viridiplantae</taxon>
        <taxon>Streptophyta</taxon>
        <taxon>Embryophyta</taxon>
        <taxon>Tracheophyta</taxon>
        <taxon>Spermatophyta</taxon>
        <taxon>Magnoliopsida</taxon>
        <taxon>eudicotyledons</taxon>
        <taxon>Gunneridae</taxon>
        <taxon>Pentapetalae</taxon>
        <taxon>rosids</taxon>
        <taxon>fabids</taxon>
        <taxon>Fabales</taxon>
        <taxon>Fabaceae</taxon>
        <taxon>Papilionoideae</taxon>
        <taxon>50 kb inversion clade</taxon>
        <taxon>dalbergioids sensu lato</taxon>
        <taxon>Dalbergieae</taxon>
        <taxon>Pterocarpus clade</taxon>
        <taxon>Stylosanthes</taxon>
    </lineage>
</organism>
<comment type="caution">
    <text evidence="2">The sequence shown here is derived from an EMBL/GenBank/DDBJ whole genome shotgun (WGS) entry which is preliminary data.</text>
</comment>
<reference evidence="2 3" key="1">
    <citation type="journal article" date="2023" name="Plants (Basel)">
        <title>Bridging the Gap: Combining Genomics and Transcriptomics Approaches to Understand Stylosanthes scabra, an Orphan Legume from the Brazilian Caatinga.</title>
        <authorList>
            <person name="Ferreira-Neto J.R.C."/>
            <person name="da Silva M.D."/>
            <person name="Binneck E."/>
            <person name="de Melo N.F."/>
            <person name="da Silva R.H."/>
            <person name="de Melo A.L.T.M."/>
            <person name="Pandolfi V."/>
            <person name="Bustamante F.O."/>
            <person name="Brasileiro-Vidal A.C."/>
            <person name="Benko-Iseppon A.M."/>
        </authorList>
    </citation>
    <scope>NUCLEOTIDE SEQUENCE [LARGE SCALE GENOMIC DNA]</scope>
    <source>
        <tissue evidence="2">Leaves</tissue>
    </source>
</reference>
<dbReference type="Proteomes" id="UP001341840">
    <property type="component" value="Unassembled WGS sequence"/>
</dbReference>